<dbReference type="PANTHER" id="PTHR38698">
    <property type="entry name" value="EXPRESSED PROTEIN"/>
    <property type="match status" value="1"/>
</dbReference>
<proteinExistence type="predicted"/>
<reference evidence="2 3" key="1">
    <citation type="submission" date="2013-07" db="EMBL/GenBank/DDBJ databases">
        <title>The Genome Sequence of Cryptococcus heveanensis BCC8398.</title>
        <authorList>
            <consortium name="The Broad Institute Genome Sequencing Platform"/>
            <person name="Cuomo C."/>
            <person name="Litvintseva A."/>
            <person name="Chen Y."/>
            <person name="Heitman J."/>
            <person name="Sun S."/>
            <person name="Springer D."/>
            <person name="Dromer F."/>
            <person name="Young S.K."/>
            <person name="Zeng Q."/>
            <person name="Gargeya S."/>
            <person name="Fitzgerald M."/>
            <person name="Abouelleil A."/>
            <person name="Alvarado L."/>
            <person name="Berlin A.M."/>
            <person name="Chapman S.B."/>
            <person name="Dewar J."/>
            <person name="Goldberg J."/>
            <person name="Griggs A."/>
            <person name="Gujja S."/>
            <person name="Hansen M."/>
            <person name="Howarth C."/>
            <person name="Imamovic A."/>
            <person name="Larimer J."/>
            <person name="McCowan C."/>
            <person name="Murphy C."/>
            <person name="Pearson M."/>
            <person name="Priest M."/>
            <person name="Roberts A."/>
            <person name="Saif S."/>
            <person name="Shea T."/>
            <person name="Sykes S."/>
            <person name="Wortman J."/>
            <person name="Nusbaum C."/>
            <person name="Birren B."/>
        </authorList>
    </citation>
    <scope>NUCLEOTIDE SEQUENCE [LARGE SCALE GENOMIC DNA]</scope>
    <source>
        <strain evidence="2 3">BCC8398</strain>
    </source>
</reference>
<dbReference type="OrthoDB" id="5378975at2759"/>
<accession>A0A1B9GV10</accession>
<dbReference type="STRING" id="1296120.A0A1B9GV10"/>
<evidence type="ECO:0000256" key="1">
    <source>
        <dbReference type="SAM" id="MobiDB-lite"/>
    </source>
</evidence>
<feature type="compositionally biased region" description="Acidic residues" evidence="1">
    <location>
        <begin position="160"/>
        <end position="181"/>
    </location>
</feature>
<organism evidence="2 3">
    <name type="scientific">Kwoniella heveanensis BCC8398</name>
    <dbReference type="NCBI Taxonomy" id="1296120"/>
    <lineage>
        <taxon>Eukaryota</taxon>
        <taxon>Fungi</taxon>
        <taxon>Dikarya</taxon>
        <taxon>Basidiomycota</taxon>
        <taxon>Agaricomycotina</taxon>
        <taxon>Tremellomycetes</taxon>
        <taxon>Tremellales</taxon>
        <taxon>Cryptococcaceae</taxon>
        <taxon>Kwoniella</taxon>
    </lineage>
</organism>
<dbReference type="InterPro" id="IPR031355">
    <property type="entry name" value="YBL010C/LAA2-like"/>
</dbReference>
<feature type="compositionally biased region" description="Polar residues" evidence="1">
    <location>
        <begin position="338"/>
        <end position="353"/>
    </location>
</feature>
<feature type="region of interest" description="Disordered" evidence="1">
    <location>
        <begin position="471"/>
        <end position="503"/>
    </location>
</feature>
<dbReference type="Pfam" id="PF17104">
    <property type="entry name" value="YBL010C_LAA2"/>
    <property type="match status" value="1"/>
</dbReference>
<feature type="compositionally biased region" description="Polar residues" evidence="1">
    <location>
        <begin position="483"/>
        <end position="496"/>
    </location>
</feature>
<feature type="compositionally biased region" description="Polar residues" evidence="1">
    <location>
        <begin position="361"/>
        <end position="371"/>
    </location>
</feature>
<dbReference type="PANTHER" id="PTHR38698:SF1">
    <property type="entry name" value="FUNGAL PROTEIN"/>
    <property type="match status" value="1"/>
</dbReference>
<gene>
    <name evidence="2" type="ORF">I316_03421</name>
</gene>
<reference evidence="3" key="2">
    <citation type="submission" date="2013-12" db="EMBL/GenBank/DDBJ databases">
        <title>Evolution of pathogenesis and genome organization in the Tremellales.</title>
        <authorList>
            <person name="Cuomo C."/>
            <person name="Litvintseva A."/>
            <person name="Heitman J."/>
            <person name="Chen Y."/>
            <person name="Sun S."/>
            <person name="Springer D."/>
            <person name="Dromer F."/>
            <person name="Young S."/>
            <person name="Zeng Q."/>
            <person name="Chapman S."/>
            <person name="Gujja S."/>
            <person name="Saif S."/>
            <person name="Birren B."/>
        </authorList>
    </citation>
    <scope>NUCLEOTIDE SEQUENCE [LARGE SCALE GENOMIC DNA]</scope>
    <source>
        <strain evidence="3">BCC8398</strain>
    </source>
</reference>
<feature type="region of interest" description="Disordered" evidence="1">
    <location>
        <begin position="1"/>
        <end position="188"/>
    </location>
</feature>
<feature type="region of interest" description="Disordered" evidence="1">
    <location>
        <begin position="332"/>
        <end position="386"/>
    </location>
</feature>
<feature type="compositionally biased region" description="Acidic residues" evidence="1">
    <location>
        <begin position="117"/>
        <end position="128"/>
    </location>
</feature>
<evidence type="ECO:0000313" key="2">
    <source>
        <dbReference type="EMBL" id="OCF34874.1"/>
    </source>
</evidence>
<evidence type="ECO:0000313" key="3">
    <source>
        <dbReference type="Proteomes" id="UP000092666"/>
    </source>
</evidence>
<protein>
    <submittedName>
        <fullName evidence="2">Uncharacterized protein</fullName>
    </submittedName>
</protein>
<dbReference type="Proteomes" id="UP000092666">
    <property type="component" value="Unassembled WGS sequence"/>
</dbReference>
<name>A0A1B9GV10_9TREE</name>
<dbReference type="EMBL" id="KV700123">
    <property type="protein sequence ID" value="OCF34874.1"/>
    <property type="molecule type" value="Genomic_DNA"/>
</dbReference>
<keyword evidence="3" id="KW-1185">Reference proteome</keyword>
<sequence>MDDDPWADSPSTPKLPSSPAPAASSPSAITKSNEHDPADTSSEIDSIHSPSKLGPDEREPALAPEEEAGVVGGDEGAFVADAQESDLGSPPAPREAAAALIEAEETSQAEDGKKADEDDGFDDFDDFGDTLAGPSGSSTNRNQDVAGAGAGADMISAGRDDDDDAFGDFGDFEEGDFDESESAQPGVEPVETAARVGTLVGGELVGEPFQVEERWHALSLRPFPPRGELIDQLSTLLAPLYDDEKSRQYLTDEQPRMVGGLSQVLVAESSRDAYAQLTTAPMLKPLDWTRSRVRREHLISMGVPVNLDEVDSHRLSALPSLRITTGAAFPQARRAESLDTNSYSNGNRYTSAQKGKGRDLSPNTNAASSVPHSAGAGRNPGSGRYGLGGRPDFDLAKAEDFCGLEEDRLSLLSVPTLRRMQAEIAETSAQASALLAWSLQLKDAQTQDSNTYNGMISELIANAAKVKSAQATGGGVFRRSSTKRPQSVSGTVTPRRTGSPGMW</sequence>
<feature type="compositionally biased region" description="Low complexity" evidence="1">
    <location>
        <begin position="9"/>
        <end position="28"/>
    </location>
</feature>
<dbReference type="AlphaFoldDB" id="A0A1B9GV10"/>